<reference evidence="2" key="1">
    <citation type="submission" date="2025-08" db="UniProtKB">
        <authorList>
            <consortium name="RefSeq"/>
        </authorList>
    </citation>
    <scope>IDENTIFICATION</scope>
</reference>
<accession>A0A8N4F3X3</accession>
<dbReference type="RefSeq" id="XP_073108369.1">
    <property type="nucleotide sequence ID" value="XM_073252268.1"/>
</dbReference>
<proteinExistence type="predicted"/>
<dbReference type="Proteomes" id="UP000504607">
    <property type="component" value="Chromosome 1"/>
</dbReference>
<sequence>MALGPHILEDPNPLRTLRNSSFLVPPPPPPPPILWAAMALGTRIVEDPNPPRTQKISRYTTKAGAHELGRVQKASLWPRLGSFSFLSFFCNSSNARAKPSVQTGLNGGEVILLTAVLKERLFGKYNNTGLEGKLWLMSAT</sequence>
<keyword evidence="1" id="KW-1185">Reference proteome</keyword>
<dbReference type="GeneID" id="114914578"/>
<dbReference type="RefSeq" id="XP_029122979.1">
    <property type="nucleotide sequence ID" value="XM_029267146.1"/>
</dbReference>
<organism evidence="1 2">
    <name type="scientific">Elaeis guineensis var. tenera</name>
    <name type="common">Oil palm</name>
    <dbReference type="NCBI Taxonomy" id="51953"/>
    <lineage>
        <taxon>Eukaryota</taxon>
        <taxon>Viridiplantae</taxon>
        <taxon>Streptophyta</taxon>
        <taxon>Embryophyta</taxon>
        <taxon>Tracheophyta</taxon>
        <taxon>Spermatophyta</taxon>
        <taxon>Magnoliopsida</taxon>
        <taxon>Liliopsida</taxon>
        <taxon>Arecaceae</taxon>
        <taxon>Arecoideae</taxon>
        <taxon>Cocoseae</taxon>
        <taxon>Elaeidinae</taxon>
        <taxon>Elaeis</taxon>
    </lineage>
</organism>
<name>A0A8N4F3X3_ELAGV</name>
<dbReference type="AlphaFoldDB" id="A0A8N4F3X3"/>
<protein>
    <submittedName>
        <fullName evidence="2">Uncharacterized protein LOC114914578 isoform X2</fullName>
    </submittedName>
</protein>
<evidence type="ECO:0000313" key="1">
    <source>
        <dbReference type="Proteomes" id="UP000504607"/>
    </source>
</evidence>
<evidence type="ECO:0000313" key="2">
    <source>
        <dbReference type="RefSeq" id="XP_029122979.1"/>
    </source>
</evidence>
<gene>
    <name evidence="2" type="primary">LOC114914578</name>
</gene>